<dbReference type="InterPro" id="IPR025475">
    <property type="entry name" value="DUF4326"/>
</dbReference>
<evidence type="ECO:0000313" key="3">
    <source>
        <dbReference type="EMBL" id="CAK0889541.1"/>
    </source>
</evidence>
<name>A0ABN9WS03_9DINO</name>
<proteinExistence type="predicted"/>
<keyword evidence="1" id="KW-0175">Coiled coil</keyword>
<accession>A0ABN9WS03</accession>
<keyword evidence="4" id="KW-1185">Reference proteome</keyword>
<feature type="domain" description="DUF4326" evidence="2">
    <location>
        <begin position="111"/>
        <end position="193"/>
    </location>
</feature>
<reference evidence="3" key="1">
    <citation type="submission" date="2023-10" db="EMBL/GenBank/DDBJ databases">
        <authorList>
            <person name="Chen Y."/>
            <person name="Shah S."/>
            <person name="Dougan E. K."/>
            <person name="Thang M."/>
            <person name="Chan C."/>
        </authorList>
    </citation>
    <scope>NUCLEOTIDE SEQUENCE [LARGE SCALE GENOMIC DNA]</scope>
</reference>
<evidence type="ECO:0000313" key="4">
    <source>
        <dbReference type="Proteomes" id="UP001189429"/>
    </source>
</evidence>
<organism evidence="3 4">
    <name type="scientific">Prorocentrum cordatum</name>
    <dbReference type="NCBI Taxonomy" id="2364126"/>
    <lineage>
        <taxon>Eukaryota</taxon>
        <taxon>Sar</taxon>
        <taxon>Alveolata</taxon>
        <taxon>Dinophyceae</taxon>
        <taxon>Prorocentrales</taxon>
        <taxon>Prorocentraceae</taxon>
        <taxon>Prorocentrum</taxon>
    </lineage>
</organism>
<dbReference type="EMBL" id="CAUYUJ010019230">
    <property type="protein sequence ID" value="CAK0889541.1"/>
    <property type="molecule type" value="Genomic_DNA"/>
</dbReference>
<dbReference type="PANTHER" id="PTHR33050:SF7">
    <property type="entry name" value="RIBONUCLEASE H"/>
    <property type="match status" value="1"/>
</dbReference>
<feature type="coiled-coil region" evidence="1">
    <location>
        <begin position="632"/>
        <end position="659"/>
    </location>
</feature>
<evidence type="ECO:0000259" key="2">
    <source>
        <dbReference type="Pfam" id="PF14216"/>
    </source>
</evidence>
<dbReference type="InterPro" id="IPR052055">
    <property type="entry name" value="Hepadnavirus_pol/RT"/>
</dbReference>
<gene>
    <name evidence="3" type="ORF">PCOR1329_LOCUS70045</name>
</gene>
<dbReference type="Pfam" id="PF14216">
    <property type="entry name" value="DUF4326"/>
    <property type="match status" value="1"/>
</dbReference>
<dbReference type="PANTHER" id="PTHR33050">
    <property type="entry name" value="REVERSE TRANSCRIPTASE DOMAIN-CONTAINING PROTEIN"/>
    <property type="match status" value="1"/>
</dbReference>
<comment type="caution">
    <text evidence="3">The sequence shown here is derived from an EMBL/GenBank/DDBJ whole genome shotgun (WGS) entry which is preliminary data.</text>
</comment>
<dbReference type="Proteomes" id="UP001189429">
    <property type="component" value="Unassembled WGS sequence"/>
</dbReference>
<evidence type="ECO:0000256" key="1">
    <source>
        <dbReference type="SAM" id="Coils"/>
    </source>
</evidence>
<protein>
    <recommendedName>
        <fullName evidence="2">DUF4326 domain-containing protein</fullName>
    </recommendedName>
</protein>
<sequence>MPWRTWSEVPPTPPEDAPDFFLEVFGGQAKATHELMHRRVPCLPPVDLDAALGHESTDVSDVTVLEKIRQWTRAEKLHLVYPQSLSRKIAELIWRDLAGVRGRVNLKHVGAMTEDHVYVGRDCQSARARGLRGSIWANPFKVGQSSSREACVEKYRHFLLQQPGLLRQLPTLRGKILVCHCDADAPCHADVLLDLLEQGNHSDGRIVQFQAFFGLKTASRKRKQRLGLVPPIFPVDLEPGEAIRRALAAQHPFDVDVTLTVAEQQCVERLVSGTAGEFQATAHEFWKQRATELKERSLDEIYNMPDPFIRNLFLKNTRARRKDVQLGDFVHLALYRELAAAANVADSGYIDEFAHGLPVIGTVRPSGRWPPLDEIVAPAISEAELRDRAWELQDKIARRVSRQKSPELRKALWDDALADRERGQCIGPFLSKKEVSEVVGASAWVPTERFGLWQKDKTRGIDNAAGGAGSQLNLATAATEKLRLPSTDANVGLLKILHEKLGRRQVGGWVLDESAAYRQVPVAPRHRRYAVIAMAEPGTGEVAYFVMIGHSFGLVSAVYNYNRRAAIITDVLIVVFGILARNYYDDKFGFTAKHLAAQESDIVADVHRWLGVEYSERKLQRGQNIVVLGIRYDLQEHTLEVTEQRRRELQAALGEAVATDSLTPAFAGKLKGRLEHVASHLWGGFGRSFLRALAERQWQRGGGHSLNRALRRSLQFWLWLLETRGVPRSLVKQGRLESDIVIFTDGYFPDPRDDARDQQPRVGWLVLNTSSGAASVGKWEVPQNLMRRWLPRKTQIAMVEAFAAVLVVDQYRHELAGKRALLFIDSDAVLASLIKGYSAKEDLCELVGFFWRRCAASRIAVYLDRVPTDANPADGPSRGSCEELCACGAVAVAATPSRDLWDAAPDPQ</sequence>